<gene>
    <name evidence="1" type="ORF">ACFP1Z_02410</name>
</gene>
<evidence type="ECO:0000313" key="1">
    <source>
        <dbReference type="EMBL" id="MFC5719035.1"/>
    </source>
</evidence>
<keyword evidence="2" id="KW-1185">Reference proteome</keyword>
<dbReference type="PROSITE" id="PS51257">
    <property type="entry name" value="PROKAR_LIPOPROTEIN"/>
    <property type="match status" value="1"/>
</dbReference>
<evidence type="ECO:0008006" key="3">
    <source>
        <dbReference type="Google" id="ProtNLM"/>
    </source>
</evidence>
<evidence type="ECO:0000313" key="2">
    <source>
        <dbReference type="Proteomes" id="UP001596083"/>
    </source>
</evidence>
<sequence>MKTAAKHRALALAGAAPALLALLAGCGIRGTAVPVDAGPAPSRASCVVRSGASPAPGVTTVTVQLECTSQLVPVTREVTLPRQAAGDPVAVARVLLEQLQRTPAGAEAEAGLTTAVPSKLTVGGPRAGDPAGTLRLARDPDELPQVALAQLVCTFAGTAAAKGGQAVLLGGPDADRPKSYRCTEEMRGHPDTAEINTSPVS</sequence>
<organism evidence="1 2">
    <name type="scientific">Streptomyces gamaensis</name>
    <dbReference type="NCBI Taxonomy" id="1763542"/>
    <lineage>
        <taxon>Bacteria</taxon>
        <taxon>Bacillati</taxon>
        <taxon>Actinomycetota</taxon>
        <taxon>Actinomycetes</taxon>
        <taxon>Kitasatosporales</taxon>
        <taxon>Streptomycetaceae</taxon>
        <taxon>Streptomyces</taxon>
    </lineage>
</organism>
<dbReference type="Proteomes" id="UP001596083">
    <property type="component" value="Unassembled WGS sequence"/>
</dbReference>
<proteinExistence type="predicted"/>
<accession>A0ABW0YX91</accession>
<reference evidence="2" key="1">
    <citation type="journal article" date="2019" name="Int. J. Syst. Evol. Microbiol.">
        <title>The Global Catalogue of Microorganisms (GCM) 10K type strain sequencing project: providing services to taxonomists for standard genome sequencing and annotation.</title>
        <authorList>
            <consortium name="The Broad Institute Genomics Platform"/>
            <consortium name="The Broad Institute Genome Sequencing Center for Infectious Disease"/>
            <person name="Wu L."/>
            <person name="Ma J."/>
        </authorList>
    </citation>
    <scope>NUCLEOTIDE SEQUENCE [LARGE SCALE GENOMIC DNA]</scope>
    <source>
        <strain evidence="2">CGMCC 4.7304</strain>
    </source>
</reference>
<name>A0ABW0YX91_9ACTN</name>
<dbReference type="RefSeq" id="WP_390314019.1">
    <property type="nucleotide sequence ID" value="NZ_JBHSPB010000001.1"/>
</dbReference>
<dbReference type="EMBL" id="JBHSPB010000001">
    <property type="protein sequence ID" value="MFC5719035.1"/>
    <property type="molecule type" value="Genomic_DNA"/>
</dbReference>
<protein>
    <recommendedName>
        <fullName evidence="3">Lipoprotein</fullName>
    </recommendedName>
</protein>
<comment type="caution">
    <text evidence="1">The sequence shown here is derived from an EMBL/GenBank/DDBJ whole genome shotgun (WGS) entry which is preliminary data.</text>
</comment>